<gene>
    <name evidence="3" type="primary">Contig348.g385</name>
    <name evidence="3" type="ORF">STYLEM_20647</name>
</gene>
<feature type="coiled-coil region" evidence="1">
    <location>
        <begin position="170"/>
        <end position="239"/>
    </location>
</feature>
<protein>
    <submittedName>
        <fullName evidence="3">Uncharacterized protein</fullName>
    </submittedName>
</protein>
<dbReference type="AlphaFoldDB" id="A0A078BEC4"/>
<dbReference type="Proteomes" id="UP000039865">
    <property type="component" value="Unassembled WGS sequence"/>
</dbReference>
<evidence type="ECO:0000256" key="2">
    <source>
        <dbReference type="SAM" id="MobiDB-lite"/>
    </source>
</evidence>
<organism evidence="3 4">
    <name type="scientific">Stylonychia lemnae</name>
    <name type="common">Ciliate</name>
    <dbReference type="NCBI Taxonomy" id="5949"/>
    <lineage>
        <taxon>Eukaryota</taxon>
        <taxon>Sar</taxon>
        <taxon>Alveolata</taxon>
        <taxon>Ciliophora</taxon>
        <taxon>Intramacronucleata</taxon>
        <taxon>Spirotrichea</taxon>
        <taxon>Stichotrichia</taxon>
        <taxon>Sporadotrichida</taxon>
        <taxon>Oxytrichidae</taxon>
        <taxon>Stylonychinae</taxon>
        <taxon>Stylonychia</taxon>
    </lineage>
</organism>
<reference evidence="3 4" key="1">
    <citation type="submission" date="2014-06" db="EMBL/GenBank/DDBJ databases">
        <authorList>
            <person name="Swart Estienne"/>
        </authorList>
    </citation>
    <scope>NUCLEOTIDE SEQUENCE [LARGE SCALE GENOMIC DNA]</scope>
    <source>
        <strain evidence="3 4">130c</strain>
    </source>
</reference>
<feature type="coiled-coil region" evidence="1">
    <location>
        <begin position="555"/>
        <end position="638"/>
    </location>
</feature>
<evidence type="ECO:0000313" key="3">
    <source>
        <dbReference type="EMBL" id="CDW91492.1"/>
    </source>
</evidence>
<evidence type="ECO:0000313" key="4">
    <source>
        <dbReference type="Proteomes" id="UP000039865"/>
    </source>
</evidence>
<evidence type="ECO:0000256" key="1">
    <source>
        <dbReference type="SAM" id="Coils"/>
    </source>
</evidence>
<dbReference type="EMBL" id="CCKQ01019479">
    <property type="protein sequence ID" value="CDW91492.1"/>
    <property type="molecule type" value="Genomic_DNA"/>
</dbReference>
<sequence length="644" mass="75755">MEKFKQAFIKKSKKLSQVPSALPKNEPLPVIKEEPHQEELPSVKVLRPELQSGVSKLQQLNQQSKVKLYDKEFQERFDQSMQLLELEKKKSEISIEVFEELAKDRGNSESSNQLAVIHETVSAMRQAKILFKENEIKDQIIRGNKGILKFIEGDIAKMAVREYESSQNMIKYLNDENHSLKLQNQRLQRENEVLQMDMDQLKSGTLRLLEQVKKQTDTIESYKNKVFSLRRTINELEQMQNHEAIIILRDLQEKSALLKQLKIDNFMIKEKLTKAKIELNKKSNTNLVMTIPRQGNNDLLDIKSYLSLTSIKKSSINKTSREIIMDLVRLSLSMNQANYELTPRAQTPLKMQEEIQFCKSCKDSVKQISQLEVYKAQINTTMISNCQHVLDKANEMMTFYAQYLPLDYFDDEDDDQQSDQLTLKGLFKHLKSTFEETRNTLQRELTDGSLEEDDESNGPQSLNFKSAEKVHQFLMDVIQHLVQNRGQLAQLFKDMQQSYSQLFFYIHYLFDLTQTLIPVFTNYQEFQDIHLKAINKLKSENAWLQSKLQYESYSNKEQQDKIKMFDTRIQTQQNELIDLRSKKTNAEKRVLLLTREMNELLEKLKTSSLQKNEALRDLEQVRRERNYLNELMKELKLMFVKLNQ</sequence>
<name>A0A078BEC4_STYLE</name>
<feature type="region of interest" description="Disordered" evidence="2">
    <location>
        <begin position="16"/>
        <end position="39"/>
    </location>
</feature>
<proteinExistence type="predicted"/>
<dbReference type="Gene3D" id="1.20.120.450">
    <property type="entry name" value="dinb family like domain"/>
    <property type="match status" value="1"/>
</dbReference>
<dbReference type="InterPro" id="IPR034660">
    <property type="entry name" value="DinB/YfiT-like"/>
</dbReference>
<keyword evidence="4" id="KW-1185">Reference proteome</keyword>
<keyword evidence="1" id="KW-0175">Coiled coil</keyword>
<dbReference type="InParanoid" id="A0A078BEC4"/>
<accession>A0A078BEC4</accession>